<protein>
    <submittedName>
        <fullName evidence="2">Uncharacterized protein</fullName>
    </submittedName>
</protein>
<keyword evidence="3" id="KW-1185">Reference proteome</keyword>
<gene>
    <name evidence="2" type="ORF">L596_013287</name>
</gene>
<reference evidence="2 3" key="1">
    <citation type="journal article" date="2015" name="Genome Biol.">
        <title>Comparative genomics of Steinernema reveals deeply conserved gene regulatory networks.</title>
        <authorList>
            <person name="Dillman A.R."/>
            <person name="Macchietto M."/>
            <person name="Porter C.F."/>
            <person name="Rogers A."/>
            <person name="Williams B."/>
            <person name="Antoshechkin I."/>
            <person name="Lee M.M."/>
            <person name="Goodwin Z."/>
            <person name="Lu X."/>
            <person name="Lewis E.E."/>
            <person name="Goodrich-Blair H."/>
            <person name="Stock S.P."/>
            <person name="Adams B.J."/>
            <person name="Sternberg P.W."/>
            <person name="Mortazavi A."/>
        </authorList>
    </citation>
    <scope>NUCLEOTIDE SEQUENCE [LARGE SCALE GENOMIC DNA]</scope>
    <source>
        <strain evidence="2 3">ALL</strain>
    </source>
</reference>
<keyword evidence="1" id="KW-0732">Signal</keyword>
<proteinExistence type="predicted"/>
<reference evidence="2 3" key="2">
    <citation type="journal article" date="2019" name="G3 (Bethesda)">
        <title>Hybrid Assembly of the Genome of the Entomopathogenic Nematode Steinernema carpocapsae Identifies the X-Chromosome.</title>
        <authorList>
            <person name="Serra L."/>
            <person name="Macchietto M."/>
            <person name="Macias-Munoz A."/>
            <person name="McGill C.J."/>
            <person name="Rodriguez I.M."/>
            <person name="Rodriguez B."/>
            <person name="Murad R."/>
            <person name="Mortazavi A."/>
        </authorList>
    </citation>
    <scope>NUCLEOTIDE SEQUENCE [LARGE SCALE GENOMIC DNA]</scope>
    <source>
        <strain evidence="2 3">ALL</strain>
    </source>
</reference>
<sequence>MHPCILIAPLVRVLLSPCISPKLLIFPCSYLSQASPNRLHLRNHLTMAKAKKMDVDQPKKEVIVPYIVYCYNAMKQDEHQMVTADDVIQFICKKERCFRDIVDEQDSFLTQFDLC</sequence>
<name>A0A4U5P0J1_STECR</name>
<comment type="caution">
    <text evidence="2">The sequence shown here is derived from an EMBL/GenBank/DDBJ whole genome shotgun (WGS) entry which is preliminary data.</text>
</comment>
<organism evidence="2 3">
    <name type="scientific">Steinernema carpocapsae</name>
    <name type="common">Entomopathogenic nematode</name>
    <dbReference type="NCBI Taxonomy" id="34508"/>
    <lineage>
        <taxon>Eukaryota</taxon>
        <taxon>Metazoa</taxon>
        <taxon>Ecdysozoa</taxon>
        <taxon>Nematoda</taxon>
        <taxon>Chromadorea</taxon>
        <taxon>Rhabditida</taxon>
        <taxon>Tylenchina</taxon>
        <taxon>Panagrolaimomorpha</taxon>
        <taxon>Strongyloidoidea</taxon>
        <taxon>Steinernematidae</taxon>
        <taxon>Steinernema</taxon>
    </lineage>
</organism>
<feature type="chain" id="PRO_5020557540" evidence="1">
    <location>
        <begin position="16"/>
        <end position="115"/>
    </location>
</feature>
<evidence type="ECO:0000313" key="3">
    <source>
        <dbReference type="Proteomes" id="UP000298663"/>
    </source>
</evidence>
<accession>A0A4U5P0J1</accession>
<dbReference type="Proteomes" id="UP000298663">
    <property type="component" value="Unassembled WGS sequence"/>
</dbReference>
<dbReference type="EMBL" id="AZBU02000003">
    <property type="protein sequence ID" value="TKR89143.1"/>
    <property type="molecule type" value="Genomic_DNA"/>
</dbReference>
<evidence type="ECO:0000313" key="2">
    <source>
        <dbReference type="EMBL" id="TKR89143.1"/>
    </source>
</evidence>
<dbReference type="AlphaFoldDB" id="A0A4U5P0J1"/>
<feature type="signal peptide" evidence="1">
    <location>
        <begin position="1"/>
        <end position="15"/>
    </location>
</feature>
<evidence type="ECO:0000256" key="1">
    <source>
        <dbReference type="SAM" id="SignalP"/>
    </source>
</evidence>